<dbReference type="AlphaFoldDB" id="A0A9Q4T529"/>
<dbReference type="EMBL" id="RPBY01000004">
    <property type="protein sequence ID" value="NCH88170.1"/>
    <property type="molecule type" value="Genomic_DNA"/>
</dbReference>
<proteinExistence type="predicted"/>
<comment type="caution">
    <text evidence="2">The sequence shown here is derived from an EMBL/GenBank/DDBJ whole genome shotgun (WGS) entry which is preliminary data.</text>
</comment>
<name>A0A9Q4T529_9ENTR</name>
<feature type="domain" description="DUF4055" evidence="1">
    <location>
        <begin position="254"/>
        <end position="392"/>
    </location>
</feature>
<evidence type="ECO:0000313" key="3">
    <source>
        <dbReference type="Proteomes" id="UP000778262"/>
    </source>
</evidence>
<organism evidence="2 3">
    <name type="scientific">Cronobacter dublinensis</name>
    <dbReference type="NCBI Taxonomy" id="413497"/>
    <lineage>
        <taxon>Bacteria</taxon>
        <taxon>Pseudomonadati</taxon>
        <taxon>Pseudomonadota</taxon>
        <taxon>Gammaproteobacteria</taxon>
        <taxon>Enterobacterales</taxon>
        <taxon>Enterobacteriaceae</taxon>
        <taxon>Cronobacter</taxon>
    </lineage>
</organism>
<dbReference type="Pfam" id="PF13264">
    <property type="entry name" value="DUF4055"/>
    <property type="match status" value="1"/>
</dbReference>
<gene>
    <name evidence="2" type="ORF">EHJ13_12090</name>
</gene>
<sequence length="471" mass="51247">MADLNIDFHHPAWSEFASEWRLVADCVDGERAVKRKGKRRMVYLPHPSSDWQKSDPECIRYDAYVKRAPFLNATGRTLQGLLGIAFAKPLKIELTGAVDVLAGDVDGQGLSLDQLARDAVSQNLQKGRAGILTDYTGSGEQPLARTGRPLLKLYKAAQIINWRVTNGKTSLVVLKEWEAVDLPDEFRLELRLKWTELRLIDGKAHVRIWKQSAEEGVKSTNLAPIRDKAGKELTDLPWSWIGANNNDHTPDAPPLADIASMNIKHYQAEADIAEIAHLCGNPTPTAAGLSMEWADKYLKEGIRIGSTTGVLLPAGGKLEIVQAEDRNLPIVVAERREKQMAMLGAKLVERGTAARTATQAADEAQTDNSILSLCVGNVEAAINRAIAFAAAFAGGSGTITINKRYEVAQLDSQAITALLAAVQSGKMLLVDFIRYMQSIGLVDPTVKPEEVETALRAQNDLAGSLNDGGDD</sequence>
<reference evidence="2" key="1">
    <citation type="submission" date="2018-11" db="EMBL/GenBank/DDBJ databases">
        <title>Genomics analysis of Putative Virulence Factors on Adhesion and Cytotoxicity for Cronobacter spp.</title>
        <authorList>
            <person name="Cui J."/>
        </authorList>
    </citation>
    <scope>NUCLEOTIDE SEQUENCE</scope>
    <source>
        <strain evidence="2">SD69</strain>
    </source>
</reference>
<dbReference type="InterPro" id="IPR025129">
    <property type="entry name" value="DUF4055"/>
</dbReference>
<dbReference type="RefSeq" id="WP_105589268.1">
    <property type="nucleotide sequence ID" value="NZ_NRNW01000018.1"/>
</dbReference>
<protein>
    <submittedName>
        <fullName evidence="2">DUF4055 domain-containing protein</fullName>
    </submittedName>
</protein>
<accession>A0A9Q4T529</accession>
<evidence type="ECO:0000259" key="1">
    <source>
        <dbReference type="Pfam" id="PF13264"/>
    </source>
</evidence>
<evidence type="ECO:0000313" key="2">
    <source>
        <dbReference type="EMBL" id="NCH88170.1"/>
    </source>
</evidence>
<dbReference type="Proteomes" id="UP000778262">
    <property type="component" value="Unassembled WGS sequence"/>
</dbReference>